<sequence>MKYYTGDKGKGLRLRQDEFFHPTEVETDKITEQGSRSVPLVRTSTHPSSPFSTLTHTSLALIALAATGHPSEHLLEPAPIPFRRAKGSATCPCTL</sequence>
<gene>
    <name evidence="2" type="ORF">KC01_LOCUS36493</name>
</gene>
<accession>A0AAV2M8Y4</accession>
<evidence type="ECO:0000313" key="3">
    <source>
        <dbReference type="Proteomes" id="UP001497482"/>
    </source>
</evidence>
<dbReference type="Proteomes" id="UP001497482">
    <property type="component" value="Chromosome 6"/>
</dbReference>
<protein>
    <submittedName>
        <fullName evidence="2">Uncharacterized protein</fullName>
    </submittedName>
</protein>
<name>A0AAV2M8Y4_KNICA</name>
<organism evidence="2 3">
    <name type="scientific">Knipowitschia caucasica</name>
    <name type="common">Caucasian dwarf goby</name>
    <name type="synonym">Pomatoschistus caucasicus</name>
    <dbReference type="NCBI Taxonomy" id="637954"/>
    <lineage>
        <taxon>Eukaryota</taxon>
        <taxon>Metazoa</taxon>
        <taxon>Chordata</taxon>
        <taxon>Craniata</taxon>
        <taxon>Vertebrata</taxon>
        <taxon>Euteleostomi</taxon>
        <taxon>Actinopterygii</taxon>
        <taxon>Neopterygii</taxon>
        <taxon>Teleostei</taxon>
        <taxon>Neoteleostei</taxon>
        <taxon>Acanthomorphata</taxon>
        <taxon>Gobiaria</taxon>
        <taxon>Gobiiformes</taxon>
        <taxon>Gobioidei</taxon>
        <taxon>Gobiidae</taxon>
        <taxon>Gobiinae</taxon>
        <taxon>Knipowitschia</taxon>
    </lineage>
</organism>
<keyword evidence="3" id="KW-1185">Reference proteome</keyword>
<dbReference type="EMBL" id="OZ035828">
    <property type="protein sequence ID" value="CAL1609808.1"/>
    <property type="molecule type" value="Genomic_DNA"/>
</dbReference>
<proteinExistence type="predicted"/>
<feature type="compositionally biased region" description="Polar residues" evidence="1">
    <location>
        <begin position="32"/>
        <end position="49"/>
    </location>
</feature>
<evidence type="ECO:0000256" key="1">
    <source>
        <dbReference type="SAM" id="MobiDB-lite"/>
    </source>
</evidence>
<dbReference type="AlphaFoldDB" id="A0AAV2M8Y4"/>
<evidence type="ECO:0000313" key="2">
    <source>
        <dbReference type="EMBL" id="CAL1609808.1"/>
    </source>
</evidence>
<feature type="region of interest" description="Disordered" evidence="1">
    <location>
        <begin position="27"/>
        <end position="49"/>
    </location>
</feature>
<reference evidence="2 3" key="1">
    <citation type="submission" date="2024-04" db="EMBL/GenBank/DDBJ databases">
        <authorList>
            <person name="Waldvogel A.-M."/>
            <person name="Schoenle A."/>
        </authorList>
    </citation>
    <scope>NUCLEOTIDE SEQUENCE [LARGE SCALE GENOMIC DNA]</scope>
</reference>